<evidence type="ECO:0000313" key="2">
    <source>
        <dbReference type="Proteomes" id="UP001631957"/>
    </source>
</evidence>
<dbReference type="Proteomes" id="UP001631957">
    <property type="component" value="Unassembled WGS sequence"/>
</dbReference>
<keyword evidence="2" id="KW-1185">Reference proteome</keyword>
<proteinExistence type="predicted"/>
<comment type="caution">
    <text evidence="1">The sequence shown here is derived from an EMBL/GenBank/DDBJ whole genome shotgun (WGS) entry which is preliminary data.</text>
</comment>
<dbReference type="RefSeq" id="WP_409123220.1">
    <property type="nucleotide sequence ID" value="NZ_JBJVNI010000012.1"/>
</dbReference>
<accession>A0ABW9HU66</accession>
<evidence type="ECO:0000313" key="1">
    <source>
        <dbReference type="EMBL" id="MFM9611654.1"/>
    </source>
</evidence>
<sequence>MNRDALTGEPPTPFGAHCCRCERWTLAPVACRQIERMSGPGITLYACPDCILVVGVGPASHER</sequence>
<dbReference type="EMBL" id="JBJVNI010000012">
    <property type="protein sequence ID" value="MFM9611654.1"/>
    <property type="molecule type" value="Genomic_DNA"/>
</dbReference>
<gene>
    <name evidence="1" type="ORF">ACKI18_23435</name>
</gene>
<protein>
    <submittedName>
        <fullName evidence="1">Uncharacterized protein</fullName>
    </submittedName>
</protein>
<organism evidence="1 2">
    <name type="scientific">Streptomyces niveiscabiei</name>
    <dbReference type="NCBI Taxonomy" id="164115"/>
    <lineage>
        <taxon>Bacteria</taxon>
        <taxon>Bacillati</taxon>
        <taxon>Actinomycetota</taxon>
        <taxon>Actinomycetes</taxon>
        <taxon>Kitasatosporales</taxon>
        <taxon>Streptomycetaceae</taxon>
        <taxon>Streptomyces</taxon>
    </lineage>
</organism>
<reference evidence="1 2" key="1">
    <citation type="submission" date="2024-12" db="EMBL/GenBank/DDBJ databases">
        <title>Forecasting of Potato common scab and diversities of Pathogenic streptomyces spp. in china.</title>
        <authorList>
            <person name="Handique U."/>
            <person name="Wu J."/>
        </authorList>
    </citation>
    <scope>NUCLEOTIDE SEQUENCE [LARGE SCALE GENOMIC DNA]</scope>
    <source>
        <strain evidence="1 2">ZRIMU1530</strain>
    </source>
</reference>
<name>A0ABW9HU66_9ACTN</name>